<keyword evidence="1" id="KW-0732">Signal</keyword>
<dbReference type="Proteomes" id="UP000192591">
    <property type="component" value="Unassembled WGS sequence"/>
</dbReference>
<evidence type="ECO:0000313" key="2">
    <source>
        <dbReference type="EMBL" id="OQO92968.1"/>
    </source>
</evidence>
<evidence type="ECO:0000256" key="1">
    <source>
        <dbReference type="SAM" id="SignalP"/>
    </source>
</evidence>
<dbReference type="AlphaFoldDB" id="A0A1V9A7E5"/>
<gene>
    <name evidence="2" type="ORF">B1813_12705</name>
</gene>
<name>A0A1V9A7E5_SACPI</name>
<protein>
    <recommendedName>
        <fullName evidence="4">Secreted protein</fullName>
    </recommendedName>
</protein>
<dbReference type="PROSITE" id="PS51257">
    <property type="entry name" value="PROKAR_LIPOPROTEIN"/>
    <property type="match status" value="1"/>
</dbReference>
<sequence>MRFVPVLAVLLVAGCGALPAGEGVQCTAIGAPAGVNVDVAPGLAADAAELELCWGGSCRSHDVTLRPATTAVPEECPTGAPDQVCSAQVRPTGGAYGFAQVADLPERNLSATLTVTGPDGARLAQDTVEATPHPVFPNGPECDAAGPQLKLHVAVDGSVTVPR</sequence>
<evidence type="ECO:0008006" key="4">
    <source>
        <dbReference type="Google" id="ProtNLM"/>
    </source>
</evidence>
<feature type="chain" id="PRO_5038858121" description="Secreted protein" evidence="1">
    <location>
        <begin position="21"/>
        <end position="163"/>
    </location>
</feature>
<organism evidence="2 3">
    <name type="scientific">Saccharomonospora piscinae</name>
    <dbReference type="NCBI Taxonomy" id="687388"/>
    <lineage>
        <taxon>Bacteria</taxon>
        <taxon>Bacillati</taxon>
        <taxon>Actinomycetota</taxon>
        <taxon>Actinomycetes</taxon>
        <taxon>Pseudonocardiales</taxon>
        <taxon>Pseudonocardiaceae</taxon>
        <taxon>Saccharomonospora</taxon>
    </lineage>
</organism>
<dbReference type="RefSeq" id="WP_081191998.1">
    <property type="nucleotide sequence ID" value="NZ_MWIH01000005.1"/>
</dbReference>
<reference evidence="2 3" key="1">
    <citation type="submission" date="2017-02" db="EMBL/GenBank/DDBJ databases">
        <title>Draft genome of Saccharomonospora sp. 154.</title>
        <authorList>
            <person name="Alonso-Carmona G.S."/>
            <person name="De La Haba R."/>
            <person name="Vera-Gargallo B."/>
            <person name="Sandoval-Trujillo A.H."/>
            <person name="Ramirez-Duran N."/>
            <person name="Ventosa A."/>
        </authorList>
    </citation>
    <scope>NUCLEOTIDE SEQUENCE [LARGE SCALE GENOMIC DNA]</scope>
    <source>
        <strain evidence="2 3">LRS4.154</strain>
    </source>
</reference>
<dbReference type="STRING" id="1962155.B1813_12705"/>
<keyword evidence="3" id="KW-1185">Reference proteome</keyword>
<proteinExistence type="predicted"/>
<feature type="signal peptide" evidence="1">
    <location>
        <begin position="1"/>
        <end position="20"/>
    </location>
</feature>
<evidence type="ECO:0000313" key="3">
    <source>
        <dbReference type="Proteomes" id="UP000192591"/>
    </source>
</evidence>
<comment type="caution">
    <text evidence="2">The sequence shown here is derived from an EMBL/GenBank/DDBJ whole genome shotgun (WGS) entry which is preliminary data.</text>
</comment>
<accession>A0A1V9A7E5</accession>
<dbReference type="EMBL" id="MWIH01000005">
    <property type="protein sequence ID" value="OQO92968.1"/>
    <property type="molecule type" value="Genomic_DNA"/>
</dbReference>